<dbReference type="InterPro" id="IPR050121">
    <property type="entry name" value="Cytochrome_P450_monoxygenase"/>
</dbReference>
<keyword evidence="4" id="KW-0479">Metal-binding</keyword>
<evidence type="ECO:0000256" key="1">
    <source>
        <dbReference type="ARBA" id="ARBA00001971"/>
    </source>
</evidence>
<comment type="similarity">
    <text evidence="2">Belongs to the cytochrome P450 family.</text>
</comment>
<keyword evidence="3" id="KW-0349">Heme</keyword>
<keyword evidence="9" id="KW-1185">Reference proteome</keyword>
<evidence type="ECO:0000256" key="3">
    <source>
        <dbReference type="ARBA" id="ARBA00022617"/>
    </source>
</evidence>
<evidence type="ECO:0000256" key="5">
    <source>
        <dbReference type="ARBA" id="ARBA00023004"/>
    </source>
</evidence>
<evidence type="ECO:0000256" key="7">
    <source>
        <dbReference type="SAM" id="MobiDB-lite"/>
    </source>
</evidence>
<evidence type="ECO:0000256" key="4">
    <source>
        <dbReference type="ARBA" id="ARBA00022723"/>
    </source>
</evidence>
<keyword evidence="5" id="KW-0408">Iron</keyword>
<evidence type="ECO:0000256" key="6">
    <source>
        <dbReference type="ARBA" id="ARBA00023033"/>
    </source>
</evidence>
<organism evidence="8 9">
    <name type="scientific">Fusarium acuminatum</name>
    <dbReference type="NCBI Taxonomy" id="5515"/>
    <lineage>
        <taxon>Eukaryota</taxon>
        <taxon>Fungi</taxon>
        <taxon>Dikarya</taxon>
        <taxon>Ascomycota</taxon>
        <taxon>Pezizomycotina</taxon>
        <taxon>Sordariomycetes</taxon>
        <taxon>Hypocreomycetidae</taxon>
        <taxon>Hypocreales</taxon>
        <taxon>Nectriaceae</taxon>
        <taxon>Fusarium</taxon>
        <taxon>Fusarium tricinctum species complex</taxon>
    </lineage>
</organism>
<dbReference type="PANTHER" id="PTHR24305">
    <property type="entry name" value="CYTOCHROME P450"/>
    <property type="match status" value="1"/>
</dbReference>
<dbReference type="EMBL" id="CP151260">
    <property type="protein sequence ID" value="WZH40745.1"/>
    <property type="molecule type" value="Genomic_DNA"/>
</dbReference>
<dbReference type="Gene3D" id="1.10.630.10">
    <property type="entry name" value="Cytochrome P450"/>
    <property type="match status" value="1"/>
</dbReference>
<protein>
    <submittedName>
        <fullName evidence="8">Cytochrome P450</fullName>
    </submittedName>
</protein>
<dbReference type="Pfam" id="PF00067">
    <property type="entry name" value="p450"/>
    <property type="match status" value="2"/>
</dbReference>
<evidence type="ECO:0000313" key="8">
    <source>
        <dbReference type="EMBL" id="WZH40745.1"/>
    </source>
</evidence>
<dbReference type="PRINTS" id="PR00465">
    <property type="entry name" value="EP450IV"/>
</dbReference>
<dbReference type="InterPro" id="IPR036396">
    <property type="entry name" value="Cyt_P450_sf"/>
</dbReference>
<dbReference type="PANTHER" id="PTHR24305:SF232">
    <property type="entry name" value="P450, PUTATIVE (EUROFUNG)-RELATED"/>
    <property type="match status" value="1"/>
</dbReference>
<dbReference type="InterPro" id="IPR001128">
    <property type="entry name" value="Cyt_P450"/>
</dbReference>
<reference evidence="8 9" key="1">
    <citation type="submission" date="2024-04" db="EMBL/GenBank/DDBJ databases">
        <title>Complete genome sequence of Fusarium acuminatum.</title>
        <authorList>
            <person name="Lan B."/>
        </authorList>
    </citation>
    <scope>NUCLEOTIDE SEQUENCE [LARGE SCALE GENOMIC DNA]</scope>
    <source>
        <strain evidence="8">1A</strain>
    </source>
</reference>
<evidence type="ECO:0000256" key="2">
    <source>
        <dbReference type="ARBA" id="ARBA00010617"/>
    </source>
</evidence>
<gene>
    <name evidence="8" type="ORF">QYS62_001683</name>
</gene>
<name>A0ABZ2WJZ5_9HYPO</name>
<proteinExistence type="inferred from homology"/>
<dbReference type="Proteomes" id="UP001489902">
    <property type="component" value="Chromosome 1"/>
</dbReference>
<dbReference type="PRINTS" id="PR00385">
    <property type="entry name" value="P450"/>
</dbReference>
<feature type="region of interest" description="Disordered" evidence="7">
    <location>
        <begin position="566"/>
        <end position="606"/>
    </location>
</feature>
<keyword evidence="6" id="KW-0560">Oxidoreductase</keyword>
<sequence>METSGKYPNVLHDLSPAAKGTLLITAITVTLYWIYHRLLPKPLPGIAYNPEATKSLFGDAGDLSREMRTTGEFSMWLGRQVEKMGSPVCQVFIQPFQKPWILVSDFCETQDILMRRTEFEKPQFLIDGMQGLGDFHARYKTNDKFRARRQLRQDLMTPSFLNNNMGPFIYTKALEVVQLFKMKSDMAKSRPFNIRSDFWHASLDVMLFYAFGEDINESALSPQLEAMSSLDPSSVSQGTDDDPVDFPEAPLSEFLDAVQEAPNVLERTTVSITPKLSYWWWSHQDWHKKIYAQKDMVLPQQLRKAAENCENNYIKSALDHIMMREKALARKQGRQPQRVTQSMADEIFSDLLSGHHTTGGAMGWIIKFLTGYQHTQKKLREALYMACPDAVAENRNPTFEELRGVRIPYLEAVIEESRRLTPFSIVRETTQETEILGRRIPKGAQVFMVTGGPNYLSPSVPVDEETRSPTSRNSKIKSKWDESKDLKIFEPERWLVTREDGTIEFDGASGPQLGFGMGIRQCWGRRLAHLAIRTVIAIVIWNFELNEIPEELAGLSMTNQMAHVTSPDVSSAQLSPAQGDYDPSPEKSQRGVISQQYATAEEAKEA</sequence>
<comment type="cofactor">
    <cofactor evidence="1">
        <name>heme</name>
        <dbReference type="ChEBI" id="CHEBI:30413"/>
    </cofactor>
</comment>
<evidence type="ECO:0000313" key="9">
    <source>
        <dbReference type="Proteomes" id="UP001489902"/>
    </source>
</evidence>
<keyword evidence="6" id="KW-0503">Monooxygenase</keyword>
<accession>A0ABZ2WJZ5</accession>
<dbReference type="SUPFAM" id="SSF48264">
    <property type="entry name" value="Cytochrome P450"/>
    <property type="match status" value="1"/>
</dbReference>
<feature type="compositionally biased region" description="Polar residues" evidence="7">
    <location>
        <begin position="566"/>
        <end position="576"/>
    </location>
</feature>
<dbReference type="InterPro" id="IPR002403">
    <property type="entry name" value="Cyt_P450_E_grp-IV"/>
</dbReference>